<comment type="similarity">
    <text evidence="1">Belongs to the prefoldin subunit beta family.</text>
</comment>
<dbReference type="CDD" id="cd23161">
    <property type="entry name" value="Prefoldin_6"/>
    <property type="match status" value="1"/>
</dbReference>
<dbReference type="Pfam" id="PF01920">
    <property type="entry name" value="Prefoldin_2"/>
    <property type="match status" value="1"/>
</dbReference>
<evidence type="ECO:0000256" key="1">
    <source>
        <dbReference type="ARBA" id="ARBA00008045"/>
    </source>
</evidence>
<evidence type="ECO:0000256" key="2">
    <source>
        <dbReference type="ARBA" id="ARBA00023186"/>
    </source>
</evidence>
<protein>
    <submittedName>
        <fullName evidence="4">Prefoldin subunit 6</fullName>
    </submittedName>
</protein>
<dbReference type="GO" id="GO:0051131">
    <property type="term" value="P:chaperone-mediated protein complex assembly"/>
    <property type="evidence" value="ECO:0007669"/>
    <property type="project" value="TreeGrafter"/>
</dbReference>
<evidence type="ECO:0000313" key="4">
    <source>
        <dbReference type="EMBL" id="QRD88335.1"/>
    </source>
</evidence>
<dbReference type="PANTHER" id="PTHR21431">
    <property type="entry name" value="PREFOLDIN SUBUNIT 6"/>
    <property type="match status" value="1"/>
</dbReference>
<dbReference type="GO" id="GO:0006457">
    <property type="term" value="P:protein folding"/>
    <property type="evidence" value="ECO:0007669"/>
    <property type="project" value="InterPro"/>
</dbReference>
<dbReference type="GO" id="GO:0005737">
    <property type="term" value="C:cytoplasm"/>
    <property type="evidence" value="ECO:0007669"/>
    <property type="project" value="TreeGrafter"/>
</dbReference>
<dbReference type="AlphaFoldDB" id="A0A7U2MRA5"/>
<name>A0A7U2MRA5_ASPFN</name>
<dbReference type="PANTHER" id="PTHR21431:SF0">
    <property type="entry name" value="PREFOLDIN SUBUNIT 6"/>
    <property type="match status" value="1"/>
</dbReference>
<proteinExistence type="inferred from homology"/>
<dbReference type="GO" id="GO:0051087">
    <property type="term" value="F:protein-folding chaperone binding"/>
    <property type="evidence" value="ECO:0007669"/>
    <property type="project" value="TreeGrafter"/>
</dbReference>
<dbReference type="Proteomes" id="UP000596276">
    <property type="component" value="Chromosome 1"/>
</dbReference>
<keyword evidence="5" id="KW-1185">Reference proteome</keyword>
<dbReference type="EMBL" id="CP044619">
    <property type="protein sequence ID" value="QRD88335.1"/>
    <property type="molecule type" value="Genomic_DNA"/>
</dbReference>
<evidence type="ECO:0000313" key="5">
    <source>
        <dbReference type="Proteomes" id="UP000596276"/>
    </source>
</evidence>
<evidence type="ECO:0000256" key="3">
    <source>
        <dbReference type="SAM" id="MobiDB-lite"/>
    </source>
</evidence>
<feature type="region of interest" description="Disordered" evidence="3">
    <location>
        <begin position="94"/>
        <end position="115"/>
    </location>
</feature>
<accession>A0A7U2MRA5</accession>
<reference evidence="5" key="1">
    <citation type="journal article" date="2021" name="G3 (Bethesda)">
        <title>Chromosome assembled and annotated genome sequence of Aspergillus flavus NRRL 3357.</title>
        <authorList>
            <person name="Skerker J.M."/>
            <person name="Pianalto K.M."/>
            <person name="Mondo S.J."/>
            <person name="Yang K."/>
            <person name="Arkin A.P."/>
            <person name="Keller N.P."/>
            <person name="Grigoriev I.V."/>
            <person name="Louise Glass N.L."/>
        </authorList>
    </citation>
    <scope>NUCLEOTIDE SEQUENCE [LARGE SCALE GENOMIC DNA]</scope>
    <source>
        <strain evidence="5">ATCC 200026 / FGSC A1120 / IAM 13836 / NRRL 3357 / JCM 12722 / SRRC 167</strain>
    </source>
</reference>
<sequence length="115" mass="13319">MADAQKQMQALSDEFQKLQTELDSLVEARQKLESQQQENQGVQKEFNSLDDDSNIYKLIGPVLLKQDKNEALMAVNGRLEFIEKEIKRIEGQIKENQDKSDKMRAEVRGIYEDTD</sequence>
<dbReference type="Gene3D" id="1.10.287.370">
    <property type="match status" value="1"/>
</dbReference>
<dbReference type="InterPro" id="IPR009053">
    <property type="entry name" value="Prefoldin"/>
</dbReference>
<dbReference type="SUPFAM" id="SSF46579">
    <property type="entry name" value="Prefoldin"/>
    <property type="match status" value="1"/>
</dbReference>
<dbReference type="VEuPathDB" id="FungiDB:F9C07_1318"/>
<dbReference type="FunFam" id="1.10.287.370:FF:000003">
    <property type="entry name" value="Prefoldin subunit 6"/>
    <property type="match status" value="1"/>
</dbReference>
<dbReference type="GO" id="GO:0051082">
    <property type="term" value="F:unfolded protein binding"/>
    <property type="evidence" value="ECO:0007669"/>
    <property type="project" value="InterPro"/>
</dbReference>
<keyword evidence="2" id="KW-0143">Chaperone</keyword>
<dbReference type="VEuPathDB" id="FungiDB:AFLA_004124"/>
<dbReference type="OMA" id="VQTEFAQ"/>
<organism evidence="4 5">
    <name type="scientific">Aspergillus flavus (strain ATCC 200026 / FGSC A1120 / IAM 13836 / NRRL 3357 / JCM 12722 / SRRC 167)</name>
    <dbReference type="NCBI Taxonomy" id="332952"/>
    <lineage>
        <taxon>Eukaryota</taxon>
        <taxon>Fungi</taxon>
        <taxon>Dikarya</taxon>
        <taxon>Ascomycota</taxon>
        <taxon>Pezizomycotina</taxon>
        <taxon>Eurotiomycetes</taxon>
        <taxon>Eurotiomycetidae</taxon>
        <taxon>Eurotiales</taxon>
        <taxon>Aspergillaceae</taxon>
        <taxon>Aspergillus</taxon>
        <taxon>Aspergillus subgen. Circumdati</taxon>
    </lineage>
</organism>
<dbReference type="InterPro" id="IPR002777">
    <property type="entry name" value="PFD_beta-like"/>
</dbReference>
<gene>
    <name evidence="4" type="ORF">F9C07_1318</name>
</gene>
<dbReference type="GO" id="GO:0016272">
    <property type="term" value="C:prefoldin complex"/>
    <property type="evidence" value="ECO:0007669"/>
    <property type="project" value="InterPro"/>
</dbReference>